<dbReference type="GO" id="GO:0033260">
    <property type="term" value="P:nuclear DNA replication"/>
    <property type="evidence" value="ECO:0007669"/>
    <property type="project" value="InterPro"/>
</dbReference>
<dbReference type="GO" id="GO:0008138">
    <property type="term" value="F:protein tyrosine/serine/threonine phosphatase activity"/>
    <property type="evidence" value="ECO:0007669"/>
    <property type="project" value="InterPro"/>
</dbReference>
<evidence type="ECO:0000256" key="3">
    <source>
        <dbReference type="SAM" id="MobiDB-lite"/>
    </source>
</evidence>
<organism evidence="6 7">
    <name type="scientific">Brettanomyces naardenensis</name>
    <name type="common">Yeast</name>
    <dbReference type="NCBI Taxonomy" id="13370"/>
    <lineage>
        <taxon>Eukaryota</taxon>
        <taxon>Fungi</taxon>
        <taxon>Dikarya</taxon>
        <taxon>Ascomycota</taxon>
        <taxon>Saccharomycotina</taxon>
        <taxon>Pichiomycetes</taxon>
        <taxon>Pichiales</taxon>
        <taxon>Pichiaceae</taxon>
        <taxon>Brettanomyces</taxon>
    </lineage>
</organism>
<evidence type="ECO:0000313" key="6">
    <source>
        <dbReference type="EMBL" id="VEU23041.1"/>
    </source>
</evidence>
<dbReference type="InterPro" id="IPR047949">
    <property type="entry name" value="PPS1_DSP"/>
</dbReference>
<name>A0A448YQ56_BRENA</name>
<dbReference type="InParanoid" id="A0A448YQ56"/>
<gene>
    <name evidence="6" type="ORF">BRENAR_LOCUS3772</name>
</gene>
<dbReference type="Gene3D" id="3.90.190.10">
    <property type="entry name" value="Protein tyrosine phosphatase superfamily"/>
    <property type="match status" value="1"/>
</dbReference>
<evidence type="ECO:0000259" key="5">
    <source>
        <dbReference type="PROSITE" id="PS50056"/>
    </source>
</evidence>
<feature type="compositionally biased region" description="Acidic residues" evidence="3">
    <location>
        <begin position="1"/>
        <end position="12"/>
    </location>
</feature>
<feature type="domain" description="Tyrosine-protein phosphatase" evidence="4">
    <location>
        <begin position="728"/>
        <end position="902"/>
    </location>
</feature>
<dbReference type="EMBL" id="CAACVR010000034">
    <property type="protein sequence ID" value="VEU23041.1"/>
    <property type="molecule type" value="Genomic_DNA"/>
</dbReference>
<dbReference type="PANTHER" id="PTHR47550">
    <property type="entry name" value="DUAL SPECIFICITY PROTEIN PHOSPHATASE PPS1"/>
    <property type="match status" value="1"/>
</dbReference>
<feature type="region of interest" description="Disordered" evidence="3">
    <location>
        <begin position="1"/>
        <end position="48"/>
    </location>
</feature>
<dbReference type="PROSITE" id="PS50054">
    <property type="entry name" value="TYR_PHOSPHATASE_DUAL"/>
    <property type="match status" value="1"/>
</dbReference>
<dbReference type="CDD" id="cd14516">
    <property type="entry name" value="DSP_fungal_PPS1"/>
    <property type="match status" value="1"/>
</dbReference>
<dbReference type="InterPro" id="IPR053239">
    <property type="entry name" value="Dual_spec_PTase"/>
</dbReference>
<dbReference type="InterPro" id="IPR000387">
    <property type="entry name" value="Tyr_Pase_dom"/>
</dbReference>
<dbReference type="InterPro" id="IPR000340">
    <property type="entry name" value="Dual-sp_phosphatase_cat-dom"/>
</dbReference>
<dbReference type="Pfam" id="PF00782">
    <property type="entry name" value="DSPc"/>
    <property type="match status" value="1"/>
</dbReference>
<keyword evidence="2" id="KW-0904">Protein phosphatase</keyword>
<dbReference type="SUPFAM" id="SSF52799">
    <property type="entry name" value="(Phosphotyrosine protein) phosphatases II"/>
    <property type="match status" value="2"/>
</dbReference>
<accession>A0A448YQ56</accession>
<feature type="region of interest" description="Disordered" evidence="3">
    <location>
        <begin position="147"/>
        <end position="177"/>
    </location>
</feature>
<dbReference type="AlphaFoldDB" id="A0A448YQ56"/>
<dbReference type="InterPro" id="IPR016130">
    <property type="entry name" value="Tyr_Pase_AS"/>
</dbReference>
<keyword evidence="1" id="KW-0378">Hydrolase</keyword>
<evidence type="ECO:0000256" key="2">
    <source>
        <dbReference type="ARBA" id="ARBA00022912"/>
    </source>
</evidence>
<proteinExistence type="predicted"/>
<dbReference type="SMART" id="SM00195">
    <property type="entry name" value="DSPc"/>
    <property type="match status" value="1"/>
</dbReference>
<dbReference type="InterPro" id="IPR020422">
    <property type="entry name" value="TYR_PHOSPHATASE_DUAL_dom"/>
</dbReference>
<dbReference type="InterPro" id="IPR029021">
    <property type="entry name" value="Prot-tyrosine_phosphatase-like"/>
</dbReference>
<dbReference type="PANTHER" id="PTHR47550:SF1">
    <property type="entry name" value="DUAL SPECIFICITY PROTEIN PHOSPHATASE PPS1"/>
    <property type="match status" value="1"/>
</dbReference>
<dbReference type="FunCoup" id="A0A448YQ56">
    <property type="interactions" value="24"/>
</dbReference>
<dbReference type="STRING" id="13370.A0A448YQ56"/>
<dbReference type="PROSITE" id="PS00383">
    <property type="entry name" value="TYR_PHOSPHATASE_1"/>
    <property type="match status" value="1"/>
</dbReference>
<feature type="compositionally biased region" description="Low complexity" evidence="3">
    <location>
        <begin position="151"/>
        <end position="168"/>
    </location>
</feature>
<reference evidence="6 7" key="1">
    <citation type="submission" date="2018-12" db="EMBL/GenBank/DDBJ databases">
        <authorList>
            <person name="Tiukova I."/>
            <person name="Dainat J."/>
        </authorList>
    </citation>
    <scope>NUCLEOTIDE SEQUENCE [LARGE SCALE GENOMIC DNA]</scope>
</reference>
<keyword evidence="7" id="KW-1185">Reference proteome</keyword>
<dbReference type="PROSITE" id="PS50056">
    <property type="entry name" value="TYR_PHOSPHATASE_2"/>
    <property type="match status" value="1"/>
</dbReference>
<feature type="domain" description="Tyrosine specific protein phosphatases" evidence="5">
    <location>
        <begin position="824"/>
        <end position="889"/>
    </location>
</feature>
<sequence>MPTIDSDSENEEEKIATRVSRLPSRRPKRANSSSLESSDKTRSRTSSSFGFSDCFMSRPRKISTLADPSILSAFSSSSDYFSHHRHIRHVPDIRLLSTTELIMFLIPHYTSPLPDVDLLFPWLHGIHRNNYAQLQFLGRPINQQTTAVAADNSSSSDSDTSSTGSSNDDLGDRLISPRVPTGVRNLMVVRSCNSKGEVSSEYSDIITESTGLIRGTVSADDILMSSQSVQDLDLYLRSILGDTDGKEIHGISLDTLVEDCTLTKLVPVFKDLDPQFGVSLRNFHIQVAKTSNLSDLVVYCFNEDHSQCAEEASKLKPSSFDFSSKCCKCASLARLLYIAQTLYAEEHPEIRTKSQASTYHTFLLEDPSQQRLEQANLLAIPVMNTRTSLKAPEDLFSEYDLNVFNNWDSNYLYRERLEISKMSTATPISTGNVWLGNITDYECLQIRLGNGEKFPAETHYRRPSVPLYCNPSNTVVTLTKRDLELTTSGSPLKELDSRLITLPKTCWKLFVHCFEGSVFPSLADLKGLFTKDPVEQIHLEFPPSGSLTLADMSENDILAVVNVCKLCYFRCSDKFPALFYCSDGYTETSLLAICFVMYAEGISLDEALIKLHTRYGRPFFIFKTDYVLLAKLECVLHAYSPITNESTSFTMEKDTSKIKSILLAPRRRNFVSRGRAGDSAGSFTTSTGRHVVQLRGQSTRNCIGSNVRQTASSVSNYGGALEPVMGSLPSRILPHLYLGSLSHACCLSMLSKLGINYIISVGEQIPWIDNLRYETSVTDSNCEVLTFPAHQKDFESGDECHVTQVMRINNISDDGVGTLTTTINDALEFLDRCYHNNGKVLIHCQVGVSRSATVCIAEVMRRLNVSLPRAYMFVRVRRLNVIIQPNLKLVYELFKWEELFVRSKRPGSAGTNFRNRFSSASSSLSSTSSSVFTASNGSERSSITTVAGSIRSRMGSSDETVQADTERIKTSILTVDLGNAEPIISNTPEFLREVDWCILCREIFNLNRAYIKPAY</sequence>
<dbReference type="GO" id="GO:0005634">
    <property type="term" value="C:nucleus"/>
    <property type="evidence" value="ECO:0007669"/>
    <property type="project" value="GOC"/>
</dbReference>
<dbReference type="Proteomes" id="UP000290900">
    <property type="component" value="Unassembled WGS sequence"/>
</dbReference>
<protein>
    <submittedName>
        <fullName evidence="6">DEKNAAC104022</fullName>
    </submittedName>
</protein>
<evidence type="ECO:0000259" key="4">
    <source>
        <dbReference type="PROSITE" id="PS50054"/>
    </source>
</evidence>
<evidence type="ECO:0000313" key="7">
    <source>
        <dbReference type="Proteomes" id="UP000290900"/>
    </source>
</evidence>
<evidence type="ECO:0000256" key="1">
    <source>
        <dbReference type="ARBA" id="ARBA00022801"/>
    </source>
</evidence>
<dbReference type="OrthoDB" id="273181at2759"/>